<gene>
    <name evidence="14" type="ORF">BaRGS_00023846</name>
</gene>
<keyword evidence="3" id="KW-1003">Cell membrane</keyword>
<dbReference type="PANTHER" id="PTHR16795">
    <property type="entry name" value="LIMBIN/ELLIS-VAN CREVELD PROTEIN"/>
    <property type="match status" value="1"/>
</dbReference>
<dbReference type="EMBL" id="JACVVK020000202">
    <property type="protein sequence ID" value="KAK7484926.1"/>
    <property type="molecule type" value="Genomic_DNA"/>
</dbReference>
<accession>A0ABD0KD59</accession>
<comment type="subcellular location">
    <subcellularLocation>
        <location evidence="2">Cell membrane</location>
        <topology evidence="2">Single-pass membrane protein</topology>
    </subcellularLocation>
    <subcellularLocation>
        <location evidence="1">Cytoplasm</location>
        <location evidence="1">Cytoskeleton</location>
        <location evidence="1">Cilium basal body</location>
    </subcellularLocation>
</comment>
<feature type="chain" id="PRO_5044765215" evidence="13">
    <location>
        <begin position="23"/>
        <end position="1275"/>
    </location>
</feature>
<keyword evidence="9" id="KW-0966">Cell projection</keyword>
<keyword evidence="13" id="KW-0732">Signal</keyword>
<sequence>MYLWQFVCVSSILLCLLHPGRAQTTTVCRFYESVTVPSSNPSDLRVEVLANSAAVSGTGLSTTLTSGLLTLVELQASLISTTTPDILLKRSVEVVDASADPPLLKLSTSLEHVNGSSASPLDGVTLSEDFGGRLQAYWGSAFSPGVSSGVAGLTITGRTYVSWSLNYTLAQGDPPALLEYQVEPSGDQGTNLQEGNNFFSSEVTFNDTTNVFGPYDLMICIKRNTETTTSILYEHGFTALTFFFALLLGFLLVVLGVFLFLFIRRRRKGASVSPTKLDERRMREKGKKIVMDPKAALKKGLNAIKDYSIIKWNESMVLLLSLKDKLHMFREIDNLDVLATIHVDTDLENEQNDAAIQTSFLLLQGLRHNGDITRQTEDRAIGNFNSALRDMDKKLQEEYKKELEVVYTDLSAKNKEKLAELLQKHRQQKQQAIAMTKELPEKERQSLLELIAKQQEMEENELTFNLALEQNEGAEKLRKRMGIKELQQGLMTEVITQGKLNVEQADWLIKEHKKQQEAVHRMYDDEISRQRMVLEEKLARRRALAQASETQEDDSTERLNLEASHIVGYLEKARKQSMFSALQAEEWIEDLQKNVLHIKTEFETAKEAQEADLHKRLSGNKIQQLSDLMKKQKAEVQDYMNKNKAQQTDGPVDPLAFADGLLRLKSQHRVELANLENKLDEEHAAELKTMRDQAAQAALDKLKEKERDLVQKLQDEGMTKKTVETLIQKYEAETKELEMRQAKNRRNQEDKLREELARRKREWAARREKEQQEQEDLREHEAEVVDKLVCSQTSMSEAERDRILKEHEKQMVMLENSLTLNKLRQQRALEERLAQKRAEQLSKLETDQKLEIARQRKIAENNGEEDDEDTQRAALDLMRQHARQRIAVMQGQQLNIDDELAEIRVEMTKERALALKGQEERLGAMITTLQMEKAREMTKIEEQQKAINSLKANLMDDLNERGILSTPECERILQVHKEESEQLHQRLEKQRSKQEKMLRSKLQERMQQRERLILARQESEMRALMEGSGNKMASKVRRVMLVHKHMVEMEKFRNRMDREINQSMADTRRQFEILKLQKLQEQELAFVAGLVRVGDFQQNELLDVLHMLFPGKTEEEINQVLQNIQDGTKKPANQDMDRRNSTLVERVYLAQYSDASMLNRSGSVKASQGSRKKKKLGKKGSRLSMTSQQQPIPEQYNEGQYYDYTSMNNTHNDYTPNYDDGMDFVAIGAGLTRDTPSAPVGRLPPLMDSDQPTKTKKKKKFLKRHAKKQDPDELY</sequence>
<evidence type="ECO:0000256" key="4">
    <source>
        <dbReference type="ARBA" id="ARBA00022490"/>
    </source>
</evidence>
<proteinExistence type="predicted"/>
<feature type="region of interest" description="Disordered" evidence="11">
    <location>
        <begin position="1160"/>
        <end position="1195"/>
    </location>
</feature>
<feature type="compositionally biased region" description="Basic residues" evidence="11">
    <location>
        <begin position="1170"/>
        <end position="1181"/>
    </location>
</feature>
<dbReference type="GO" id="GO:0005886">
    <property type="term" value="C:plasma membrane"/>
    <property type="evidence" value="ECO:0007669"/>
    <property type="project" value="UniProtKB-SubCell"/>
</dbReference>
<dbReference type="Pfam" id="PF12297">
    <property type="entry name" value="EVC2_like"/>
    <property type="match status" value="1"/>
</dbReference>
<feature type="region of interest" description="Disordered" evidence="11">
    <location>
        <begin position="1234"/>
        <end position="1275"/>
    </location>
</feature>
<evidence type="ECO:0000256" key="12">
    <source>
        <dbReference type="SAM" id="Phobius"/>
    </source>
</evidence>
<organism evidence="14 15">
    <name type="scientific">Batillaria attramentaria</name>
    <dbReference type="NCBI Taxonomy" id="370345"/>
    <lineage>
        <taxon>Eukaryota</taxon>
        <taxon>Metazoa</taxon>
        <taxon>Spiralia</taxon>
        <taxon>Lophotrochozoa</taxon>
        <taxon>Mollusca</taxon>
        <taxon>Gastropoda</taxon>
        <taxon>Caenogastropoda</taxon>
        <taxon>Sorbeoconcha</taxon>
        <taxon>Cerithioidea</taxon>
        <taxon>Batillariidae</taxon>
        <taxon>Batillaria</taxon>
    </lineage>
</organism>
<keyword evidence="15" id="KW-1185">Reference proteome</keyword>
<keyword evidence="7 12" id="KW-0472">Membrane</keyword>
<evidence type="ECO:0000256" key="2">
    <source>
        <dbReference type="ARBA" id="ARBA00004162"/>
    </source>
</evidence>
<evidence type="ECO:0000256" key="11">
    <source>
        <dbReference type="SAM" id="MobiDB-lite"/>
    </source>
</evidence>
<evidence type="ECO:0000256" key="1">
    <source>
        <dbReference type="ARBA" id="ARBA00004120"/>
    </source>
</evidence>
<name>A0ABD0KD59_9CAEN</name>
<feature type="signal peptide" evidence="13">
    <location>
        <begin position="1"/>
        <end position="22"/>
    </location>
</feature>
<dbReference type="AlphaFoldDB" id="A0ABD0KD59"/>
<keyword evidence="10" id="KW-0175">Coiled coil</keyword>
<evidence type="ECO:0000256" key="8">
    <source>
        <dbReference type="ARBA" id="ARBA00023212"/>
    </source>
</evidence>
<evidence type="ECO:0000256" key="5">
    <source>
        <dbReference type="ARBA" id="ARBA00022692"/>
    </source>
</evidence>
<evidence type="ECO:0000256" key="10">
    <source>
        <dbReference type="SAM" id="Coils"/>
    </source>
</evidence>
<feature type="coiled-coil region" evidence="10">
    <location>
        <begin position="588"/>
        <end position="780"/>
    </location>
</feature>
<feature type="coiled-coil region" evidence="10">
    <location>
        <begin position="933"/>
        <end position="1004"/>
    </location>
</feature>
<evidence type="ECO:0000313" key="15">
    <source>
        <dbReference type="Proteomes" id="UP001519460"/>
    </source>
</evidence>
<keyword evidence="8" id="KW-0206">Cytoskeleton</keyword>
<evidence type="ECO:0000313" key="14">
    <source>
        <dbReference type="EMBL" id="KAK7484926.1"/>
    </source>
</evidence>
<evidence type="ECO:0000256" key="13">
    <source>
        <dbReference type="SAM" id="SignalP"/>
    </source>
</evidence>
<feature type="transmembrane region" description="Helical" evidence="12">
    <location>
        <begin position="237"/>
        <end position="263"/>
    </location>
</feature>
<protein>
    <submittedName>
        <fullName evidence="14">Uncharacterized protein</fullName>
    </submittedName>
</protein>
<dbReference type="Proteomes" id="UP001519460">
    <property type="component" value="Unassembled WGS sequence"/>
</dbReference>
<reference evidence="14 15" key="1">
    <citation type="journal article" date="2023" name="Sci. Data">
        <title>Genome assembly of the Korean intertidal mud-creeper Batillaria attramentaria.</title>
        <authorList>
            <person name="Patra A.K."/>
            <person name="Ho P.T."/>
            <person name="Jun S."/>
            <person name="Lee S.J."/>
            <person name="Kim Y."/>
            <person name="Won Y.J."/>
        </authorList>
    </citation>
    <scope>NUCLEOTIDE SEQUENCE [LARGE SCALE GENOMIC DNA]</scope>
    <source>
        <strain evidence="14">Wonlab-2016</strain>
    </source>
</reference>
<dbReference type="InterPro" id="IPR022076">
    <property type="entry name" value="Limbin"/>
</dbReference>
<keyword evidence="6 12" id="KW-1133">Transmembrane helix</keyword>
<comment type="caution">
    <text evidence="14">The sequence shown here is derived from an EMBL/GenBank/DDBJ whole genome shotgun (WGS) entry which is preliminary data.</text>
</comment>
<dbReference type="PANTHER" id="PTHR16795:SF14">
    <property type="entry name" value="LIMBIN"/>
    <property type="match status" value="1"/>
</dbReference>
<evidence type="ECO:0000256" key="6">
    <source>
        <dbReference type="ARBA" id="ARBA00022989"/>
    </source>
</evidence>
<feature type="coiled-coil region" evidence="10">
    <location>
        <begin position="411"/>
        <end position="438"/>
    </location>
</feature>
<dbReference type="InterPro" id="IPR026501">
    <property type="entry name" value="Limbin/EVC"/>
</dbReference>
<feature type="compositionally biased region" description="Basic residues" evidence="11">
    <location>
        <begin position="1254"/>
        <end position="1267"/>
    </location>
</feature>
<keyword evidence="5 12" id="KW-0812">Transmembrane</keyword>
<evidence type="ECO:0000256" key="3">
    <source>
        <dbReference type="ARBA" id="ARBA00022475"/>
    </source>
</evidence>
<keyword evidence="4" id="KW-0963">Cytoplasm</keyword>
<evidence type="ECO:0000256" key="7">
    <source>
        <dbReference type="ARBA" id="ARBA00023136"/>
    </source>
</evidence>
<evidence type="ECO:0000256" key="9">
    <source>
        <dbReference type="ARBA" id="ARBA00023273"/>
    </source>
</evidence>